<dbReference type="RefSeq" id="WP_425343808.1">
    <property type="nucleotide sequence ID" value="NZ_JBGUBD010000001.1"/>
</dbReference>
<dbReference type="PROSITE" id="PS50801">
    <property type="entry name" value="STAS"/>
    <property type="match status" value="1"/>
</dbReference>
<evidence type="ECO:0000256" key="1">
    <source>
        <dbReference type="ARBA" id="ARBA00009013"/>
    </source>
</evidence>
<dbReference type="InterPro" id="IPR002645">
    <property type="entry name" value="STAS_dom"/>
</dbReference>
<reference evidence="4 5" key="1">
    <citation type="submission" date="2024-08" db="EMBL/GenBank/DDBJ databases">
        <title>Whole-genome sequencing of halo(alkali)philic microorganisms from hypersaline lakes.</title>
        <authorList>
            <person name="Sorokin D.Y."/>
            <person name="Merkel A.Y."/>
            <person name="Messina E."/>
            <person name="Yakimov M."/>
        </authorList>
    </citation>
    <scope>NUCLEOTIDE SEQUENCE [LARGE SCALE GENOMIC DNA]</scope>
    <source>
        <strain evidence="4 5">AB-hyl4</strain>
    </source>
</reference>
<gene>
    <name evidence="4" type="ORF">ACERK3_01120</name>
</gene>
<dbReference type="NCBIfam" id="TIGR00377">
    <property type="entry name" value="ant_ant_sig"/>
    <property type="match status" value="1"/>
</dbReference>
<dbReference type="PANTHER" id="PTHR33495">
    <property type="entry name" value="ANTI-SIGMA FACTOR ANTAGONIST TM_1081-RELATED-RELATED"/>
    <property type="match status" value="1"/>
</dbReference>
<evidence type="ECO:0000259" key="3">
    <source>
        <dbReference type="PROSITE" id="PS50801"/>
    </source>
</evidence>
<evidence type="ECO:0000256" key="2">
    <source>
        <dbReference type="RuleBase" id="RU003749"/>
    </source>
</evidence>
<organism evidence="4 5">
    <name type="scientific">Natronomicrosphaera hydrolytica</name>
    <dbReference type="NCBI Taxonomy" id="3242702"/>
    <lineage>
        <taxon>Bacteria</taxon>
        <taxon>Pseudomonadati</taxon>
        <taxon>Planctomycetota</taxon>
        <taxon>Phycisphaerae</taxon>
        <taxon>Phycisphaerales</taxon>
        <taxon>Phycisphaeraceae</taxon>
        <taxon>Natronomicrosphaera</taxon>
    </lineage>
</organism>
<protein>
    <recommendedName>
        <fullName evidence="2">Anti-sigma factor antagonist</fullName>
    </recommendedName>
</protein>
<dbReference type="Proteomes" id="UP001575105">
    <property type="component" value="Unassembled WGS sequence"/>
</dbReference>
<proteinExistence type="inferred from homology"/>
<name>A0ABV4U1Y5_9BACT</name>
<dbReference type="InterPro" id="IPR036513">
    <property type="entry name" value="STAS_dom_sf"/>
</dbReference>
<comment type="similarity">
    <text evidence="1 2">Belongs to the anti-sigma-factor antagonist family.</text>
</comment>
<evidence type="ECO:0000313" key="5">
    <source>
        <dbReference type="Proteomes" id="UP001575105"/>
    </source>
</evidence>
<evidence type="ECO:0000313" key="4">
    <source>
        <dbReference type="EMBL" id="MFA9476883.1"/>
    </source>
</evidence>
<keyword evidence="5" id="KW-1185">Reference proteome</keyword>
<dbReference type="SUPFAM" id="SSF52091">
    <property type="entry name" value="SpoIIaa-like"/>
    <property type="match status" value="1"/>
</dbReference>
<dbReference type="CDD" id="cd07043">
    <property type="entry name" value="STAS_anti-anti-sigma_factors"/>
    <property type="match status" value="1"/>
</dbReference>
<dbReference type="EMBL" id="JBGUBD010000001">
    <property type="protein sequence ID" value="MFA9476883.1"/>
    <property type="molecule type" value="Genomic_DNA"/>
</dbReference>
<dbReference type="Pfam" id="PF01740">
    <property type="entry name" value="STAS"/>
    <property type="match status" value="1"/>
</dbReference>
<feature type="domain" description="STAS" evidence="3">
    <location>
        <begin position="1"/>
        <end position="111"/>
    </location>
</feature>
<dbReference type="Gene3D" id="3.30.750.24">
    <property type="entry name" value="STAS domain"/>
    <property type="match status" value="1"/>
</dbReference>
<dbReference type="InterPro" id="IPR003658">
    <property type="entry name" value="Anti-sigma_ant"/>
</dbReference>
<comment type="caution">
    <text evidence="4">The sequence shown here is derived from an EMBL/GenBank/DDBJ whole genome shotgun (WGS) entry which is preliminary data.</text>
</comment>
<accession>A0ABV4U1Y5</accession>
<sequence>MKLTCEDQEQFSVLHLKGEFADDDGEKLRQAVRERLDAGTVHDIVLDMAELQFIDSQGLEAMLWVQENCTEKLGQLRLAACPENITTILQLTRLADQFARHDDVEAAIRSLA</sequence>